<evidence type="ECO:0000313" key="9">
    <source>
        <dbReference type="EMBL" id="CAD26657.1"/>
    </source>
</evidence>
<dbReference type="GO" id="GO:0046872">
    <property type="term" value="F:metal ion binding"/>
    <property type="evidence" value="ECO:0007669"/>
    <property type="project" value="UniProtKB-KW"/>
</dbReference>
<dbReference type="AlphaFoldDB" id="Q8SRU4"/>
<comment type="similarity">
    <text evidence="6">Belongs to the peptidase M48 family.</text>
</comment>
<gene>
    <name evidence="9" type="ordered locus">ECU05_1370</name>
</gene>
<dbReference type="RefSeq" id="NP_597480.1">
    <property type="nucleotide sequence ID" value="NM_001041346.1"/>
</dbReference>
<dbReference type="InterPro" id="IPR001915">
    <property type="entry name" value="Peptidase_M48"/>
</dbReference>
<dbReference type="VEuPathDB" id="MicrosporidiaDB:ECU05_1370"/>
<dbReference type="GO" id="GO:0004222">
    <property type="term" value="F:metalloendopeptidase activity"/>
    <property type="evidence" value="ECO:0007669"/>
    <property type="project" value="InterPro"/>
</dbReference>
<evidence type="ECO:0000259" key="8">
    <source>
        <dbReference type="Pfam" id="PF01435"/>
    </source>
</evidence>
<keyword evidence="5 6" id="KW-0482">Metalloprotease</keyword>
<dbReference type="KEGG" id="ecu:ECU05_1370"/>
<keyword evidence="4 6" id="KW-0862">Zinc</keyword>
<evidence type="ECO:0000256" key="7">
    <source>
        <dbReference type="SAM" id="Phobius"/>
    </source>
</evidence>
<dbReference type="GeneID" id="859147"/>
<comment type="cofactor">
    <cofactor evidence="6">
        <name>Zn(2+)</name>
        <dbReference type="ChEBI" id="CHEBI:29105"/>
    </cofactor>
    <text evidence="6">Binds 1 zinc ion per subunit.</text>
</comment>
<evidence type="ECO:0000256" key="4">
    <source>
        <dbReference type="ARBA" id="ARBA00022833"/>
    </source>
</evidence>
<evidence type="ECO:0000313" key="10">
    <source>
        <dbReference type="Proteomes" id="UP000000819"/>
    </source>
</evidence>
<keyword evidence="7" id="KW-1133">Transmembrane helix</keyword>
<dbReference type="EMBL" id="AL590445">
    <property type="protein sequence ID" value="CAD26657.1"/>
    <property type="molecule type" value="Genomic_DNA"/>
</dbReference>
<evidence type="ECO:0000256" key="1">
    <source>
        <dbReference type="ARBA" id="ARBA00022670"/>
    </source>
</evidence>
<keyword evidence="2" id="KW-0479">Metal-binding</keyword>
<feature type="transmembrane region" description="Helical" evidence="7">
    <location>
        <begin position="319"/>
        <end position="339"/>
    </location>
</feature>
<feature type="transmembrane region" description="Helical" evidence="7">
    <location>
        <begin position="76"/>
        <end position="94"/>
    </location>
</feature>
<feature type="transmembrane region" description="Helical" evidence="7">
    <location>
        <begin position="286"/>
        <end position="304"/>
    </location>
</feature>
<feature type="domain" description="Peptidase M48" evidence="8">
    <location>
        <begin position="215"/>
        <end position="400"/>
    </location>
</feature>
<keyword evidence="7" id="KW-0812">Transmembrane</keyword>
<proteinExistence type="inferred from homology"/>
<reference evidence="9 10" key="1">
    <citation type="journal article" date="2001" name="Nature">
        <title>Genome sequence and gene compaction of the eukaryote parasite Encephalitozoon cuniculi.</title>
        <authorList>
            <person name="Katinka M.D."/>
            <person name="Duprat S."/>
            <person name="Cornillot E."/>
            <person name="Metenier G."/>
            <person name="Thomarat F."/>
            <person name="Prensier G."/>
            <person name="Barbe V."/>
            <person name="Peyretaillade E."/>
            <person name="Brottier P."/>
            <person name="Wincker P."/>
            <person name="Delbac F."/>
            <person name="El Alaoui H."/>
            <person name="Peyret P."/>
            <person name="Saurin W."/>
            <person name="Gouy M."/>
            <person name="Weissenbach J."/>
            <person name="Vivares C.P."/>
        </authorList>
    </citation>
    <scope>NUCLEOTIDE SEQUENCE [LARGE SCALE GENOMIC DNA]</scope>
    <source>
        <strain evidence="9 10">GB-M1</strain>
    </source>
</reference>
<keyword evidence="10" id="KW-1185">Reference proteome</keyword>
<organism evidence="9 10">
    <name type="scientific">Encephalitozoon cuniculi (strain GB-M1)</name>
    <name type="common">Microsporidian parasite</name>
    <dbReference type="NCBI Taxonomy" id="284813"/>
    <lineage>
        <taxon>Eukaryota</taxon>
        <taxon>Fungi</taxon>
        <taxon>Fungi incertae sedis</taxon>
        <taxon>Microsporidia</taxon>
        <taxon>Unikaryonidae</taxon>
        <taxon>Encephalitozoon</taxon>
    </lineage>
</organism>
<accession>Q8SRU4</accession>
<evidence type="ECO:0000256" key="3">
    <source>
        <dbReference type="ARBA" id="ARBA00022801"/>
    </source>
</evidence>
<reference evidence="9 10" key="2">
    <citation type="journal article" date="2009" name="BMC Genomics">
        <title>Identification of transcriptional signals in Encephalitozoon cuniculi widespread among Microsporidia phylum: support for accurate structural genome annotation.</title>
        <authorList>
            <person name="Peyretaillade E."/>
            <person name="Goncalves O."/>
            <person name="Terrat S."/>
            <person name="Dugat-Bony E."/>
            <person name="Wincker P."/>
            <person name="Cornman R.S."/>
            <person name="Evans J.D."/>
            <person name="Delbac F."/>
            <person name="Peyret P."/>
        </authorList>
    </citation>
    <scope>NUCLEOTIDE SEQUENCE [LARGE SCALE GENOMIC DNA]</scope>
    <source>
        <strain evidence="9 10">GB-M1</strain>
    </source>
</reference>
<feature type="transmembrane region" description="Helical" evidence="7">
    <location>
        <begin position="176"/>
        <end position="195"/>
    </location>
</feature>
<evidence type="ECO:0000256" key="2">
    <source>
        <dbReference type="ARBA" id="ARBA00022723"/>
    </source>
</evidence>
<protein>
    <submittedName>
        <fullName evidence="9">ZINC METALLOPROTEASE</fullName>
    </submittedName>
</protein>
<sequence>MCRKIKGAFFLFFLVRLAAVAWEVRFLHLYSRELEKGELWFGPDTCTGKIAAGTESFAKDQLKASNLKLSNISKEIKALVLHAMVILTMLTSKIRKKMGRLSKSLRILNPEITLLLLLTSAITSIEKLCGTKLTLEECICSLKYIEYPLNMVALLFIELPFYICLVMKLFEFLKGKFIIVLYIIFVAGNILNTLWSGHVDKSKLAKVPLEVFPEKLQEMLKSEGLEDSVYRAKSSKEKKNASLIGLGSFKRIEIYGDFTKNVEELYPVSFHEVGHSIDNIILKRKILMHAMVICEVLAFTAIYAKGSKAFGVSDMSSEAFALMVFIMYLALGRALFLTFSNVYAQRSELFADEVARINGYGDGLSQALFDMALEHNTTIDSTYLFNAITSLHPIVRERIDRCGCLS</sequence>
<keyword evidence="1 6" id="KW-0645">Protease</keyword>
<name>Q8SRU4_ENCCU</name>
<dbReference type="HOGENOM" id="CLU_055667_0_0_1"/>
<keyword evidence="7" id="KW-0472">Membrane</keyword>
<feature type="transmembrane region" description="Helical" evidence="7">
    <location>
        <begin position="151"/>
        <end position="170"/>
    </location>
</feature>
<keyword evidence="3 6" id="KW-0378">Hydrolase</keyword>
<dbReference type="Proteomes" id="UP000000819">
    <property type="component" value="Chromosome V"/>
</dbReference>
<dbReference type="PANTHER" id="PTHR10120">
    <property type="entry name" value="CAAX PRENYL PROTEASE 1"/>
    <property type="match status" value="1"/>
</dbReference>
<dbReference type="GO" id="GO:0006508">
    <property type="term" value="P:proteolysis"/>
    <property type="evidence" value="ECO:0007669"/>
    <property type="project" value="UniProtKB-KW"/>
</dbReference>
<evidence type="ECO:0000256" key="5">
    <source>
        <dbReference type="ARBA" id="ARBA00023049"/>
    </source>
</evidence>
<dbReference type="Pfam" id="PF01435">
    <property type="entry name" value="Peptidase_M48"/>
    <property type="match status" value="1"/>
</dbReference>
<dbReference type="InParanoid" id="Q8SRU4"/>
<evidence type="ECO:0000256" key="6">
    <source>
        <dbReference type="RuleBase" id="RU003983"/>
    </source>
</evidence>
<dbReference type="OrthoDB" id="2192737at2759"/>